<dbReference type="AlphaFoldDB" id="A0A6I4TP77"/>
<dbReference type="EMBL" id="WTYJ01000001">
    <property type="protein sequence ID" value="MXO97885.1"/>
    <property type="molecule type" value="Genomic_DNA"/>
</dbReference>
<dbReference type="Proteomes" id="UP000469430">
    <property type="component" value="Unassembled WGS sequence"/>
</dbReference>
<evidence type="ECO:0000313" key="2">
    <source>
        <dbReference type="EMBL" id="MXO97885.1"/>
    </source>
</evidence>
<organism evidence="2 3">
    <name type="scientific">Croceibacterium xixiisoli</name>
    <dbReference type="NCBI Taxonomy" id="1476466"/>
    <lineage>
        <taxon>Bacteria</taxon>
        <taxon>Pseudomonadati</taxon>
        <taxon>Pseudomonadota</taxon>
        <taxon>Alphaproteobacteria</taxon>
        <taxon>Sphingomonadales</taxon>
        <taxon>Erythrobacteraceae</taxon>
        <taxon>Croceibacterium</taxon>
    </lineage>
</organism>
<keyword evidence="1" id="KW-0812">Transmembrane</keyword>
<evidence type="ECO:0000256" key="1">
    <source>
        <dbReference type="SAM" id="Phobius"/>
    </source>
</evidence>
<gene>
    <name evidence="2" type="ORF">GRI97_02635</name>
</gene>
<protein>
    <submittedName>
        <fullName evidence="2">Uncharacterized protein</fullName>
    </submittedName>
</protein>
<keyword evidence="1" id="KW-1133">Transmembrane helix</keyword>
<name>A0A6I4TP77_9SPHN</name>
<keyword evidence="3" id="KW-1185">Reference proteome</keyword>
<feature type="transmembrane region" description="Helical" evidence="1">
    <location>
        <begin position="12"/>
        <end position="35"/>
    </location>
</feature>
<accession>A0A6I4TP77</accession>
<reference evidence="2 3" key="1">
    <citation type="submission" date="2019-12" db="EMBL/GenBank/DDBJ databases">
        <title>Genomic-based taxomic classification of the family Erythrobacteraceae.</title>
        <authorList>
            <person name="Xu L."/>
        </authorList>
    </citation>
    <scope>NUCLEOTIDE SEQUENCE [LARGE SCALE GENOMIC DNA]</scope>
    <source>
        <strain evidence="2 3">S36</strain>
    </source>
</reference>
<sequence length="60" mass="5985">MLGGGEPRREPLRVGVMAVALVVAAFTGAALGMAWQKFDAGDSAAQNQAASAQATPAGQN</sequence>
<keyword evidence="1" id="KW-0472">Membrane</keyword>
<proteinExistence type="predicted"/>
<dbReference type="RefSeq" id="WP_161389567.1">
    <property type="nucleotide sequence ID" value="NZ_JBHSCP010000001.1"/>
</dbReference>
<comment type="caution">
    <text evidence="2">The sequence shown here is derived from an EMBL/GenBank/DDBJ whole genome shotgun (WGS) entry which is preliminary data.</text>
</comment>
<evidence type="ECO:0000313" key="3">
    <source>
        <dbReference type="Proteomes" id="UP000469430"/>
    </source>
</evidence>